<dbReference type="EMBL" id="JAFCJH010000036">
    <property type="protein sequence ID" value="MBR0799273.1"/>
    <property type="molecule type" value="Genomic_DNA"/>
</dbReference>
<organism evidence="1 2">
    <name type="scientific">Bradyrhizobium jicamae</name>
    <dbReference type="NCBI Taxonomy" id="280332"/>
    <lineage>
        <taxon>Bacteria</taxon>
        <taxon>Pseudomonadati</taxon>
        <taxon>Pseudomonadota</taxon>
        <taxon>Alphaproteobacteria</taxon>
        <taxon>Hyphomicrobiales</taxon>
        <taxon>Nitrobacteraceae</taxon>
        <taxon>Bradyrhizobium</taxon>
    </lineage>
</organism>
<evidence type="ECO:0000313" key="2">
    <source>
        <dbReference type="Proteomes" id="UP001315278"/>
    </source>
</evidence>
<dbReference type="Proteomes" id="UP001315278">
    <property type="component" value="Unassembled WGS sequence"/>
</dbReference>
<dbReference type="RefSeq" id="WP_212399452.1">
    <property type="nucleotide sequence ID" value="NZ_JAFCJH010000036.1"/>
</dbReference>
<proteinExistence type="predicted"/>
<name>A0ABS5FR84_9BRAD</name>
<sequence length="73" mass="7836">MALTAIEALGLIERLARHARETNNDDGGDWLALVGIRELAGGCLSLHFDQSSVPALQRGAAARPALRLVWSQD</sequence>
<protein>
    <submittedName>
        <fullName evidence="1">Uncharacterized protein</fullName>
    </submittedName>
</protein>
<reference evidence="2" key="1">
    <citation type="journal article" date="2021" name="ISME J.">
        <title>Evolutionary origin and ecological implication of a unique nif island in free-living Bradyrhizobium lineages.</title>
        <authorList>
            <person name="Tao J."/>
        </authorList>
    </citation>
    <scope>NUCLEOTIDE SEQUENCE [LARGE SCALE GENOMIC DNA]</scope>
    <source>
        <strain evidence="2">SZCCT0434</strain>
    </source>
</reference>
<evidence type="ECO:0000313" key="1">
    <source>
        <dbReference type="EMBL" id="MBR0799273.1"/>
    </source>
</evidence>
<accession>A0ABS5FR84</accession>
<keyword evidence="2" id="KW-1185">Reference proteome</keyword>
<comment type="caution">
    <text evidence="1">The sequence shown here is derived from an EMBL/GenBank/DDBJ whole genome shotgun (WGS) entry which is preliminary data.</text>
</comment>
<gene>
    <name evidence="1" type="ORF">JQ615_28175</name>
</gene>